<dbReference type="Proteomes" id="UP000325434">
    <property type="component" value="Unassembled WGS sequence"/>
</dbReference>
<proteinExistence type="predicted"/>
<keyword evidence="1" id="KW-1133">Transmembrane helix</keyword>
<accession>A0A5N6GSR8</accession>
<name>A0A5N6GSR8_ASPFL</name>
<evidence type="ECO:0000313" key="2">
    <source>
        <dbReference type="EMBL" id="KAB8245412.1"/>
    </source>
</evidence>
<protein>
    <submittedName>
        <fullName evidence="2">Uncharacterized protein</fullName>
    </submittedName>
</protein>
<sequence>MLLKTSKIVQWIIPEVWNWKERFHYRNKPYHIYLNHRRSLKKDLLLRRLFNGTLILALRVTSLVLTAVQVTVAWHPNLLDYILMYDSSFGVELYISASHLSSNTVRS</sequence>
<evidence type="ECO:0000256" key="1">
    <source>
        <dbReference type="SAM" id="Phobius"/>
    </source>
</evidence>
<keyword evidence="1" id="KW-0472">Membrane</keyword>
<feature type="transmembrane region" description="Helical" evidence="1">
    <location>
        <begin position="49"/>
        <end position="74"/>
    </location>
</feature>
<keyword evidence="1" id="KW-0812">Transmembrane</keyword>
<gene>
    <name evidence="2" type="ORF">BDV35DRAFT_260628</name>
</gene>
<dbReference type="AlphaFoldDB" id="A0A5N6GSR8"/>
<dbReference type="EMBL" id="ML734613">
    <property type="protein sequence ID" value="KAB8245412.1"/>
    <property type="molecule type" value="Genomic_DNA"/>
</dbReference>
<dbReference type="VEuPathDB" id="FungiDB:AFLA_003743"/>
<reference evidence="2" key="1">
    <citation type="submission" date="2019-04" db="EMBL/GenBank/DDBJ databases">
        <title>Friends and foes A comparative genomics study of 23 Aspergillus species from section Flavi.</title>
        <authorList>
            <consortium name="DOE Joint Genome Institute"/>
            <person name="Kjaerbolling I."/>
            <person name="Vesth T."/>
            <person name="Frisvad J.C."/>
            <person name="Nybo J.L."/>
            <person name="Theobald S."/>
            <person name="Kildgaard S."/>
            <person name="Isbrandt T."/>
            <person name="Kuo A."/>
            <person name="Sato A."/>
            <person name="Lyhne E.K."/>
            <person name="Kogle M.E."/>
            <person name="Wiebenga A."/>
            <person name="Kun R.S."/>
            <person name="Lubbers R.J."/>
            <person name="Makela M.R."/>
            <person name="Barry K."/>
            <person name="Chovatia M."/>
            <person name="Clum A."/>
            <person name="Daum C."/>
            <person name="Haridas S."/>
            <person name="He G."/>
            <person name="LaButti K."/>
            <person name="Lipzen A."/>
            <person name="Mondo S."/>
            <person name="Riley R."/>
            <person name="Salamov A."/>
            <person name="Simmons B.A."/>
            <person name="Magnuson J.K."/>
            <person name="Henrissat B."/>
            <person name="Mortensen U.H."/>
            <person name="Larsen T.O."/>
            <person name="Devries R.P."/>
            <person name="Grigoriev I.V."/>
            <person name="Machida M."/>
            <person name="Baker S.E."/>
            <person name="Andersen M.R."/>
        </authorList>
    </citation>
    <scope>NUCLEOTIDE SEQUENCE [LARGE SCALE GENOMIC DNA]</scope>
    <source>
        <strain evidence="2">CBS 121.62</strain>
    </source>
</reference>
<organism evidence="2">
    <name type="scientific">Aspergillus flavus</name>
    <dbReference type="NCBI Taxonomy" id="5059"/>
    <lineage>
        <taxon>Eukaryota</taxon>
        <taxon>Fungi</taxon>
        <taxon>Dikarya</taxon>
        <taxon>Ascomycota</taxon>
        <taxon>Pezizomycotina</taxon>
        <taxon>Eurotiomycetes</taxon>
        <taxon>Eurotiomycetidae</taxon>
        <taxon>Eurotiales</taxon>
        <taxon>Aspergillaceae</taxon>
        <taxon>Aspergillus</taxon>
        <taxon>Aspergillus subgen. Circumdati</taxon>
    </lineage>
</organism>